<dbReference type="RefSeq" id="WP_207541804.1">
    <property type="nucleotide sequence ID" value="NZ_JAFNAA010000004.1"/>
</dbReference>
<dbReference type="Proteomes" id="UP000664658">
    <property type="component" value="Unassembled WGS sequence"/>
</dbReference>
<organism evidence="1 2">
    <name type="scientific">Plesiomonas shigelloides</name>
    <name type="common">Aeromonas shigelloides</name>
    <dbReference type="NCBI Taxonomy" id="703"/>
    <lineage>
        <taxon>Bacteria</taxon>
        <taxon>Pseudomonadati</taxon>
        <taxon>Pseudomonadota</taxon>
        <taxon>Gammaproteobacteria</taxon>
        <taxon>Enterobacterales</taxon>
        <taxon>Enterobacteriaceae</taxon>
        <taxon>Plesiomonas</taxon>
    </lineage>
</organism>
<accession>A0A8I2B496</accession>
<protein>
    <submittedName>
        <fullName evidence="1">Uncharacterized protein</fullName>
    </submittedName>
</protein>
<evidence type="ECO:0000313" key="1">
    <source>
        <dbReference type="EMBL" id="MBO1107725.1"/>
    </source>
</evidence>
<reference evidence="1" key="1">
    <citation type="submission" date="2021-03" db="EMBL/GenBank/DDBJ databases">
        <title>Plesiomonas shigelloides zfcc0051, isolated from zebrafish feces.</title>
        <authorList>
            <person name="Vanderhoek Z."/>
            <person name="Gaulke C."/>
        </authorList>
    </citation>
    <scope>NUCLEOTIDE SEQUENCE</scope>
    <source>
        <strain evidence="1">Zfcc0051</strain>
    </source>
</reference>
<proteinExistence type="predicted"/>
<dbReference type="AlphaFoldDB" id="A0A8I2B496"/>
<evidence type="ECO:0000313" key="2">
    <source>
        <dbReference type="Proteomes" id="UP000664658"/>
    </source>
</evidence>
<sequence length="62" mass="7509">MEQRYLTQEQRDDAYKTYRQRGIRVRKIGLFSLELNPHQDSVKHRPHYARSPVWQMMTTSSS</sequence>
<dbReference type="EMBL" id="JAFNAA010000004">
    <property type="protein sequence ID" value="MBO1107725.1"/>
    <property type="molecule type" value="Genomic_DNA"/>
</dbReference>
<name>A0A8I2B496_PLESH</name>
<gene>
    <name evidence="1" type="ORF">J2R62_05725</name>
</gene>
<comment type="caution">
    <text evidence="1">The sequence shown here is derived from an EMBL/GenBank/DDBJ whole genome shotgun (WGS) entry which is preliminary data.</text>
</comment>